<dbReference type="RefSeq" id="WP_114960644.1">
    <property type="nucleotide sequence ID" value="NZ_MSZW01000006.1"/>
</dbReference>
<proteinExistence type="predicted"/>
<sequence>MSRAPGTPGFLAGGRPAPLRRRGEWLALALLAVALLAQLGWLQRAQLAASPRLRPLLEAGCGLLHCPLPAWREPGAFSMLSRDVIAPPDRPGVLRVQASFRNDARWAQPWPALVLTLADANGRTLGSRRFLPRDYLGPEPHPALLQPGQAGQIAFDLVEPAPDVVAFDFRFE</sequence>
<comment type="caution">
    <text evidence="1">The sequence shown here is derived from an EMBL/GenBank/DDBJ whole genome shotgun (WGS) entry which is preliminary data.</text>
</comment>
<dbReference type="Pfam" id="PF11906">
    <property type="entry name" value="DUF3426"/>
    <property type="match status" value="1"/>
</dbReference>
<evidence type="ECO:0000313" key="2">
    <source>
        <dbReference type="Proteomes" id="UP000295414"/>
    </source>
</evidence>
<dbReference type="EMBL" id="SMAP01000008">
    <property type="protein sequence ID" value="TCT21828.1"/>
    <property type="molecule type" value="Genomic_DNA"/>
</dbReference>
<name>A0A4R3MYS7_9GAMM</name>
<accession>A0A4R3MYS7</accession>
<keyword evidence="2" id="KW-1185">Reference proteome</keyword>
<evidence type="ECO:0000313" key="1">
    <source>
        <dbReference type="EMBL" id="TCT21828.1"/>
    </source>
</evidence>
<dbReference type="OrthoDB" id="6717714at2"/>
<reference evidence="1 2" key="1">
    <citation type="submission" date="2019-03" db="EMBL/GenBank/DDBJ databases">
        <title>Genomic Encyclopedia of Type Strains, Phase IV (KMG-IV): sequencing the most valuable type-strain genomes for metagenomic binning, comparative biology and taxonomic classification.</title>
        <authorList>
            <person name="Goeker M."/>
        </authorList>
    </citation>
    <scope>NUCLEOTIDE SEQUENCE [LARGE SCALE GENOMIC DNA]</scope>
    <source>
        <strain evidence="1 2">DSM 13605</strain>
    </source>
</reference>
<dbReference type="Proteomes" id="UP000295414">
    <property type="component" value="Unassembled WGS sequence"/>
</dbReference>
<organism evidence="1 2">
    <name type="scientific">Thermomonas haemolytica</name>
    <dbReference type="NCBI Taxonomy" id="141949"/>
    <lineage>
        <taxon>Bacteria</taxon>
        <taxon>Pseudomonadati</taxon>
        <taxon>Pseudomonadota</taxon>
        <taxon>Gammaproteobacteria</taxon>
        <taxon>Lysobacterales</taxon>
        <taxon>Lysobacteraceae</taxon>
        <taxon>Thermomonas</taxon>
    </lineage>
</organism>
<gene>
    <name evidence="1" type="ORF">EDC34_10847</name>
</gene>
<dbReference type="AlphaFoldDB" id="A0A4R3MYS7"/>
<dbReference type="InterPro" id="IPR021834">
    <property type="entry name" value="DUF3426"/>
</dbReference>
<protein>
    <submittedName>
        <fullName evidence="1">Uncharacterized protein DUF3426</fullName>
    </submittedName>
</protein>